<protein>
    <submittedName>
        <fullName evidence="1">Uncharacterized protein</fullName>
    </submittedName>
</protein>
<name>A0ABP2QNE1_BAREL</name>
<dbReference type="Proteomes" id="UP000008942">
    <property type="component" value="Unassembled WGS sequence"/>
</dbReference>
<comment type="caution">
    <text evidence="1">The sequence shown here is derived from an EMBL/GenBank/DDBJ whole genome shotgun (WGS) entry which is preliminary data.</text>
</comment>
<accession>A0ABP2QNE1</accession>
<proteinExistence type="predicted"/>
<reference evidence="1 2" key="1">
    <citation type="submission" date="2012-03" db="EMBL/GenBank/DDBJ databases">
        <title>The Genome Sequence of Bartonella elizabethae Re6043vi.</title>
        <authorList>
            <consortium name="The Broad Institute Genome Sequencing Platform"/>
            <consortium name="The Broad Institute Genome Sequencing Center for Infectious Disease"/>
            <person name="Feldgarden M."/>
            <person name="Kirby J."/>
            <person name="Kosoy M."/>
            <person name="Birtles R."/>
            <person name="Probert W.S."/>
            <person name="Chiaraviglio L."/>
            <person name="Young S.K."/>
            <person name="Zeng Q."/>
            <person name="Gargeya S."/>
            <person name="Fitzgerald M."/>
            <person name="Haas B."/>
            <person name="Abouelleil A."/>
            <person name="Alvarado L."/>
            <person name="Arachchi H.M."/>
            <person name="Berlin A."/>
            <person name="Chapman S.B."/>
            <person name="Gearin G."/>
            <person name="Goldberg J."/>
            <person name="Griggs A."/>
            <person name="Gujja S."/>
            <person name="Hansen M."/>
            <person name="Heiman D."/>
            <person name="Howarth C."/>
            <person name="Larimer J."/>
            <person name="Lui A."/>
            <person name="MacDonald P.J.P."/>
            <person name="McCowen C."/>
            <person name="Montmayeur A."/>
            <person name="Murphy C."/>
            <person name="Neiman D."/>
            <person name="Pearson M."/>
            <person name="Priest M."/>
            <person name="Roberts A."/>
            <person name="Saif S."/>
            <person name="Shea T."/>
            <person name="Sisk P."/>
            <person name="Stolte C."/>
            <person name="Sykes S."/>
            <person name="Wortman J."/>
            <person name="Nusbaum C."/>
            <person name="Birren B."/>
        </authorList>
    </citation>
    <scope>NUCLEOTIDE SEQUENCE [LARGE SCALE GENOMIC DNA]</scope>
    <source>
        <strain evidence="1 2">Re6043vi</strain>
    </source>
</reference>
<sequence>MVYAKDKMIWRSQLLPRSSDMDGAIKILIMIRVVLGNLEIYL</sequence>
<gene>
    <name evidence="1" type="ORF">MCU_00427</name>
</gene>
<keyword evidence="2" id="KW-1185">Reference proteome</keyword>
<organism evidence="1 2">
    <name type="scientific">Bartonella elizabethae Re6043vi</name>
    <dbReference type="NCBI Taxonomy" id="1094554"/>
    <lineage>
        <taxon>Bacteria</taxon>
        <taxon>Pseudomonadati</taxon>
        <taxon>Pseudomonadota</taxon>
        <taxon>Alphaproteobacteria</taxon>
        <taxon>Hyphomicrobiales</taxon>
        <taxon>Bartonellaceae</taxon>
        <taxon>Bartonella</taxon>
    </lineage>
</organism>
<dbReference type="EMBL" id="AILW01000003">
    <property type="protein sequence ID" value="EJF83759.1"/>
    <property type="molecule type" value="Genomic_DNA"/>
</dbReference>
<evidence type="ECO:0000313" key="1">
    <source>
        <dbReference type="EMBL" id="EJF83759.1"/>
    </source>
</evidence>
<evidence type="ECO:0000313" key="2">
    <source>
        <dbReference type="Proteomes" id="UP000008942"/>
    </source>
</evidence>